<evidence type="ECO:0000256" key="3">
    <source>
        <dbReference type="ARBA" id="ARBA00022763"/>
    </source>
</evidence>
<evidence type="ECO:0000256" key="5">
    <source>
        <dbReference type="ARBA" id="ARBA00023204"/>
    </source>
</evidence>
<accession>A0A177KSC5</accession>
<feature type="domain" description="DNA replication/recombination mediator RecO N-terminal" evidence="8">
    <location>
        <begin position="1"/>
        <end position="77"/>
    </location>
</feature>
<dbReference type="NCBIfam" id="TIGR00613">
    <property type="entry name" value="reco"/>
    <property type="match status" value="1"/>
</dbReference>
<proteinExistence type="inferred from homology"/>
<sequence>MLEKLEGIVLRTNDYGETNKIVTMFTREKGKKAAVARGAKKTNSRLSGVTQPFTHGIFLIQGSRGLGTMQQGEALSSMRYIREDLMKTAYAAYIVEMTDRTTEDGEINLPLFNLLQKSLEYINEGADAAIVTNIFEMKMLSQVGLRPELSSCVVCGETEGKFGFSIRENGLICHRCKEQDLHFLPLSPASIRLLRLFYFFDLERLGNIDVKESTKKELRAVISMYYDEYAGLYLKSRRFLEQMERFDYNFQAKEETNDD</sequence>
<dbReference type="PANTHER" id="PTHR33991:SF1">
    <property type="entry name" value="DNA REPAIR PROTEIN RECO"/>
    <property type="match status" value="1"/>
</dbReference>
<evidence type="ECO:0000313" key="10">
    <source>
        <dbReference type="Proteomes" id="UP000077271"/>
    </source>
</evidence>
<keyword evidence="4 7" id="KW-0233">DNA recombination</keyword>
<dbReference type="RefSeq" id="WP_018393961.1">
    <property type="nucleotide sequence ID" value="NZ_LQWZ01000023.1"/>
</dbReference>
<evidence type="ECO:0000256" key="1">
    <source>
        <dbReference type="ARBA" id="ARBA00007452"/>
    </source>
</evidence>
<comment type="similarity">
    <text evidence="1 7">Belongs to the RecO family.</text>
</comment>
<dbReference type="GO" id="GO:0043590">
    <property type="term" value="C:bacterial nucleoid"/>
    <property type="evidence" value="ECO:0007669"/>
    <property type="project" value="TreeGrafter"/>
</dbReference>
<dbReference type="InterPro" id="IPR012340">
    <property type="entry name" value="NA-bd_OB-fold"/>
</dbReference>
<comment type="caution">
    <text evidence="9">The sequence shown here is derived from an EMBL/GenBank/DDBJ whole genome shotgun (WGS) entry which is preliminary data.</text>
</comment>
<evidence type="ECO:0000256" key="4">
    <source>
        <dbReference type="ARBA" id="ARBA00023172"/>
    </source>
</evidence>
<name>A0A177KSC5_9BACI</name>
<evidence type="ECO:0000313" key="9">
    <source>
        <dbReference type="EMBL" id="OAH56047.1"/>
    </source>
</evidence>
<evidence type="ECO:0000259" key="8">
    <source>
        <dbReference type="Pfam" id="PF11967"/>
    </source>
</evidence>
<gene>
    <name evidence="7" type="primary">recO</name>
    <name evidence="9" type="ORF">AWH48_05080</name>
</gene>
<evidence type="ECO:0000256" key="6">
    <source>
        <dbReference type="ARBA" id="ARBA00033409"/>
    </source>
</evidence>
<reference evidence="9 10" key="1">
    <citation type="submission" date="2016-01" db="EMBL/GenBank/DDBJ databases">
        <title>Investigation of taxonomic status of Bacillus aminovorans.</title>
        <authorList>
            <person name="Verma A."/>
            <person name="Pal Y."/>
            <person name="Krishnamurthi S."/>
        </authorList>
    </citation>
    <scope>NUCLEOTIDE SEQUENCE [LARGE SCALE GENOMIC DNA]</scope>
    <source>
        <strain evidence="9 10">DSM 4337</strain>
    </source>
</reference>
<dbReference type="InterPro" id="IPR022572">
    <property type="entry name" value="DNA_rep/recomb_RecO_N"/>
</dbReference>
<dbReference type="InterPro" id="IPR037278">
    <property type="entry name" value="ARFGAP/RecO"/>
</dbReference>
<dbReference type="Proteomes" id="UP000077271">
    <property type="component" value="Unassembled WGS sequence"/>
</dbReference>
<keyword evidence="3 7" id="KW-0227">DNA damage</keyword>
<dbReference type="AlphaFoldDB" id="A0A177KSC5"/>
<protein>
    <recommendedName>
        <fullName evidence="2 7">DNA repair protein RecO</fullName>
    </recommendedName>
    <alternativeName>
        <fullName evidence="6 7">Recombination protein O</fullName>
    </alternativeName>
</protein>
<dbReference type="EMBL" id="LQWZ01000023">
    <property type="protein sequence ID" value="OAH56047.1"/>
    <property type="molecule type" value="Genomic_DNA"/>
</dbReference>
<dbReference type="Gene3D" id="1.20.1440.120">
    <property type="entry name" value="Recombination protein O, C-terminal domain"/>
    <property type="match status" value="1"/>
</dbReference>
<dbReference type="HAMAP" id="MF_00201">
    <property type="entry name" value="RecO"/>
    <property type="match status" value="1"/>
</dbReference>
<keyword evidence="5 7" id="KW-0234">DNA repair</keyword>
<dbReference type="Pfam" id="PF11967">
    <property type="entry name" value="RecO_N"/>
    <property type="match status" value="1"/>
</dbReference>
<dbReference type="SUPFAM" id="SSF50249">
    <property type="entry name" value="Nucleic acid-binding proteins"/>
    <property type="match status" value="1"/>
</dbReference>
<comment type="function">
    <text evidence="7">Involved in DNA repair and RecF pathway recombination.</text>
</comment>
<dbReference type="Gene3D" id="2.40.50.140">
    <property type="entry name" value="Nucleic acid-binding proteins"/>
    <property type="match status" value="1"/>
</dbReference>
<evidence type="ECO:0000256" key="7">
    <source>
        <dbReference type="HAMAP-Rule" id="MF_00201"/>
    </source>
</evidence>
<dbReference type="OrthoDB" id="9797083at2"/>
<dbReference type="InterPro" id="IPR003717">
    <property type="entry name" value="RecO"/>
</dbReference>
<evidence type="ECO:0000256" key="2">
    <source>
        <dbReference type="ARBA" id="ARBA00021310"/>
    </source>
</evidence>
<organism evidence="9 10">
    <name type="scientific">Domibacillus aminovorans</name>
    <dbReference type="NCBI Taxonomy" id="29332"/>
    <lineage>
        <taxon>Bacteria</taxon>
        <taxon>Bacillati</taxon>
        <taxon>Bacillota</taxon>
        <taxon>Bacilli</taxon>
        <taxon>Bacillales</taxon>
        <taxon>Bacillaceae</taxon>
        <taxon>Domibacillus</taxon>
    </lineage>
</organism>
<dbReference type="Pfam" id="PF02565">
    <property type="entry name" value="RecO_C"/>
    <property type="match status" value="1"/>
</dbReference>
<dbReference type="GO" id="GO:0006302">
    <property type="term" value="P:double-strand break repair"/>
    <property type="evidence" value="ECO:0007669"/>
    <property type="project" value="TreeGrafter"/>
</dbReference>
<dbReference type="PANTHER" id="PTHR33991">
    <property type="entry name" value="DNA REPAIR PROTEIN RECO"/>
    <property type="match status" value="1"/>
</dbReference>
<dbReference type="GO" id="GO:0006310">
    <property type="term" value="P:DNA recombination"/>
    <property type="evidence" value="ECO:0007669"/>
    <property type="project" value="UniProtKB-UniRule"/>
</dbReference>
<dbReference type="InterPro" id="IPR042242">
    <property type="entry name" value="RecO_C"/>
</dbReference>
<dbReference type="SUPFAM" id="SSF57863">
    <property type="entry name" value="ArfGap/RecO-like zinc finger"/>
    <property type="match status" value="1"/>
</dbReference>